<name>A0ABR9JRK7_9ACTN</name>
<dbReference type="Pfam" id="PF10593">
    <property type="entry name" value="Z1"/>
    <property type="match status" value="1"/>
</dbReference>
<proteinExistence type="predicted"/>
<protein>
    <recommendedName>
        <fullName evidence="1">Putative endonuclease Z1 domain-containing protein</fullName>
    </recommendedName>
</protein>
<dbReference type="RefSeq" id="WP_192759794.1">
    <property type="nucleotide sequence ID" value="NZ_JADBDZ010000001.1"/>
</dbReference>
<dbReference type="InterPro" id="IPR018310">
    <property type="entry name" value="Put_endonuclease_Z1-dom"/>
</dbReference>
<organism evidence="2 3">
    <name type="scientific">Actinomadura algeriensis</name>
    <dbReference type="NCBI Taxonomy" id="1679523"/>
    <lineage>
        <taxon>Bacteria</taxon>
        <taxon>Bacillati</taxon>
        <taxon>Actinomycetota</taxon>
        <taxon>Actinomycetes</taxon>
        <taxon>Streptosporangiales</taxon>
        <taxon>Thermomonosporaceae</taxon>
        <taxon>Actinomadura</taxon>
    </lineage>
</organism>
<dbReference type="Proteomes" id="UP000627838">
    <property type="component" value="Unassembled WGS sequence"/>
</dbReference>
<comment type="caution">
    <text evidence="2">The sequence shown here is derived from an EMBL/GenBank/DDBJ whole genome shotgun (WGS) entry which is preliminary data.</text>
</comment>
<evidence type="ECO:0000313" key="2">
    <source>
        <dbReference type="EMBL" id="MBE1533209.1"/>
    </source>
</evidence>
<evidence type="ECO:0000259" key="1">
    <source>
        <dbReference type="Pfam" id="PF10593"/>
    </source>
</evidence>
<keyword evidence="3" id="KW-1185">Reference proteome</keyword>
<feature type="domain" description="Putative endonuclease Z1" evidence="1">
    <location>
        <begin position="423"/>
        <end position="659"/>
    </location>
</feature>
<sequence length="941" mass="104974">MMMHDLLEAALNLAKPMVLKLEKRDRTSERFSEIAEQVAKMLSAAGAVDAKDVARHLEAEFDVWVPQAIVVTNPDDHIPWLDERRSEIDFAYWNRYRTWLGNKFRQNVLEALDETTHQILGLLEDPQRSGSWKNYGMVYGQVQSGKTANYTGLICKAVDAGYRFVVVLTSQHESLRHQTQARLDMEFLGFNSKVTRERDADASAEIGVGKLPMRTSVVCIPVTTQNSDFTTAQFQGSPVNIHEVAVLVVAKKNARILRNLRDWLTPFTEEADGRKLVRDIPMLLIDDEADYASVDTKRPARGATPSDPDHDPTAINKAIRELLELFEKRAYLAYTATPFANIFISDRTEHATYGADLFPRSFMVALEPPSNYCGPEVVFGLEDPNAAEIREPLPIIRVVDDQDDWMPDGHKKGHVPPPRLAASLVEAIDSFVLSTAARRVREREFGEAGGHSTMLIHVTRFTDVQREVARQVAEHLRDLAAVWGDFGREGREAREWMCELWDSDFVETYKEMAGRSDLDGQVGPRVDWRRVEQYIPEVLEDAASNVKQINGTAEDVLDYEASTPVTVVAVGGDKLSRGLTLEGLTVSYYLRASKTYDTLLQMGRWFGYRPGYLDVTRLYTTTELVNYYVHITRANRELMDLTTSIARAKLTPRDIGMRVLDGGPGNLQVTANAKMRSSHAMSLSLAGTRAETLVMRTDEPAMLANSATLDRLIEQILPFDPVPEERAAGAGRRGLLRENVPAQVVLDFLRGFTVSPRVLTARPDNLIPYIEQRLGEDELVRWTVAVTGGTSPERLERPGGVRIPMVRRKTITHARVLDGECEVGVLVSPAHEEIGLPGPAVDRALAMTVDDFRANGRAQGPARASGESLRKVRDPQEGLLMIYPIDPVTSEIGVAAANTPVIGYSIAFPSSANAKPVTYRVNQVFLDRLVRDLDDTVEDED</sequence>
<reference evidence="2 3" key="1">
    <citation type="submission" date="2020-10" db="EMBL/GenBank/DDBJ databases">
        <title>Sequencing the genomes of 1000 actinobacteria strains.</title>
        <authorList>
            <person name="Klenk H.-P."/>
        </authorList>
    </citation>
    <scope>NUCLEOTIDE SEQUENCE [LARGE SCALE GENOMIC DNA]</scope>
    <source>
        <strain evidence="2 3">DSM 46744</strain>
    </source>
</reference>
<gene>
    <name evidence="2" type="ORF">H4W34_003042</name>
</gene>
<accession>A0ABR9JRK7</accession>
<evidence type="ECO:0000313" key="3">
    <source>
        <dbReference type="Proteomes" id="UP000627838"/>
    </source>
</evidence>
<dbReference type="EMBL" id="JADBDZ010000001">
    <property type="protein sequence ID" value="MBE1533209.1"/>
    <property type="molecule type" value="Genomic_DNA"/>
</dbReference>